<reference evidence="2 3" key="1">
    <citation type="submission" date="2016-09" db="EMBL/GenBank/DDBJ databases">
        <title>Genomic Taxonomy of the Vibrionaceae.</title>
        <authorList>
            <person name="Gonzalez-Castillo A."/>
            <person name="Gomez-Gil B."/>
            <person name="Enciso-Ibarra K."/>
        </authorList>
    </citation>
    <scope>NUCLEOTIDE SEQUENCE [LARGE SCALE GENOMIC DNA]</scope>
    <source>
        <strain evidence="2 3">CAIM 703</strain>
    </source>
</reference>
<dbReference type="InterPro" id="IPR025644">
    <property type="entry name" value="DUF4344"/>
</dbReference>
<dbReference type="EMBL" id="MJMJ01000001">
    <property type="protein sequence ID" value="OLQ93152.1"/>
    <property type="molecule type" value="Genomic_DNA"/>
</dbReference>
<evidence type="ECO:0008006" key="4">
    <source>
        <dbReference type="Google" id="ProtNLM"/>
    </source>
</evidence>
<evidence type="ECO:0000313" key="3">
    <source>
        <dbReference type="Proteomes" id="UP000186313"/>
    </source>
</evidence>
<proteinExistence type="predicted"/>
<sequence length="261" mass="29689">MVKTLTRAAQSAIAWSLLGISAASASVEIVYTEPTSKQEQQAKQAIIDSEVNLLLVELSKQYFPFKTPLTVSYGGEDGPLYDPANHTMMMPYHFYSEALDYFTKNDYQEKYDRAPELGAIDTILHTLLHEAGHAYIEDQSIPVLGKEEDAVDNFAAVMMLEYVEDGDNAAISAADMFAFESQDRPDYYAVDEYIDEHSFDLQRYFSTLCLIYGSDPEKHSNLLDEIGKESLTDRKDFCISHYQTISSNWHTYLKNHSKTYF</sequence>
<name>A0A1Q9HQP4_9VIBR</name>
<protein>
    <recommendedName>
        <fullName evidence="4">Metallopeptidase DUF4344</fullName>
    </recommendedName>
</protein>
<dbReference type="Pfam" id="PF14247">
    <property type="entry name" value="DUF4344"/>
    <property type="match status" value="1"/>
</dbReference>
<dbReference type="AlphaFoldDB" id="A0A1Q9HQP4"/>
<gene>
    <name evidence="2" type="ORF">BIY22_01280</name>
</gene>
<dbReference type="STRING" id="1381081.BIY22_01280"/>
<accession>A0A1Q9HQP4</accession>
<dbReference type="RefSeq" id="WP_075705792.1">
    <property type="nucleotide sequence ID" value="NZ_MJMJ01000001.1"/>
</dbReference>
<comment type="caution">
    <text evidence="2">The sequence shown here is derived from an EMBL/GenBank/DDBJ whole genome shotgun (WGS) entry which is preliminary data.</text>
</comment>
<feature type="chain" id="PRO_5012186886" description="Metallopeptidase DUF4344" evidence="1">
    <location>
        <begin position="26"/>
        <end position="261"/>
    </location>
</feature>
<keyword evidence="1" id="KW-0732">Signal</keyword>
<evidence type="ECO:0000256" key="1">
    <source>
        <dbReference type="SAM" id="SignalP"/>
    </source>
</evidence>
<feature type="signal peptide" evidence="1">
    <location>
        <begin position="1"/>
        <end position="25"/>
    </location>
</feature>
<evidence type="ECO:0000313" key="2">
    <source>
        <dbReference type="EMBL" id="OLQ93152.1"/>
    </source>
</evidence>
<dbReference type="Proteomes" id="UP000186313">
    <property type="component" value="Unassembled WGS sequence"/>
</dbReference>
<dbReference type="OrthoDB" id="935695at2"/>
<organism evidence="2 3">
    <name type="scientific">Vibrio panuliri</name>
    <dbReference type="NCBI Taxonomy" id="1381081"/>
    <lineage>
        <taxon>Bacteria</taxon>
        <taxon>Pseudomonadati</taxon>
        <taxon>Pseudomonadota</taxon>
        <taxon>Gammaproteobacteria</taxon>
        <taxon>Vibrionales</taxon>
        <taxon>Vibrionaceae</taxon>
        <taxon>Vibrio</taxon>
    </lineage>
</organism>